<organism evidence="2 3">
    <name type="scientific">Pestalotiopsis fici (strain W106-1 / CGMCC3.15140)</name>
    <dbReference type="NCBI Taxonomy" id="1229662"/>
    <lineage>
        <taxon>Eukaryota</taxon>
        <taxon>Fungi</taxon>
        <taxon>Dikarya</taxon>
        <taxon>Ascomycota</taxon>
        <taxon>Pezizomycotina</taxon>
        <taxon>Sordariomycetes</taxon>
        <taxon>Xylariomycetidae</taxon>
        <taxon>Amphisphaeriales</taxon>
        <taxon>Sporocadaceae</taxon>
        <taxon>Pestalotiopsis</taxon>
    </lineage>
</organism>
<dbReference type="EMBL" id="KI912114">
    <property type="protein sequence ID" value="ETS79225.1"/>
    <property type="molecule type" value="Genomic_DNA"/>
</dbReference>
<evidence type="ECO:0000313" key="2">
    <source>
        <dbReference type="EMBL" id="ETS79225.1"/>
    </source>
</evidence>
<dbReference type="GeneID" id="19274091"/>
<dbReference type="OrthoDB" id="4777772at2759"/>
<accession>W3WZG3</accession>
<proteinExistence type="predicted"/>
<sequence length="172" mass="19008">MSDTSNNGELKHEPKPTTVESVDDHEIGTARGNHSSSEDEVPNDFWPRSRAPQPESPVTSPRTTPPNLASWGVDPHPAVCSSSLSNSDDGPGWADTQELMALDLYDRLAETTEQMMVIKSHLAMCQKQLQALEAMLSSEQRSSNSGGHHVVRLAPGWPWYQAPVVQWPAWPW</sequence>
<keyword evidence="3" id="KW-1185">Reference proteome</keyword>
<dbReference type="RefSeq" id="XP_007835850.1">
    <property type="nucleotide sequence ID" value="XM_007837659.1"/>
</dbReference>
<protein>
    <submittedName>
        <fullName evidence="2">Uncharacterized protein</fullName>
    </submittedName>
</protein>
<feature type="region of interest" description="Disordered" evidence="1">
    <location>
        <begin position="1"/>
        <end position="74"/>
    </location>
</feature>
<reference evidence="3" key="1">
    <citation type="journal article" date="2015" name="BMC Genomics">
        <title>Genomic and transcriptomic analysis of the endophytic fungus Pestalotiopsis fici reveals its lifestyle and high potential for synthesis of natural products.</title>
        <authorList>
            <person name="Wang X."/>
            <person name="Zhang X."/>
            <person name="Liu L."/>
            <person name="Xiang M."/>
            <person name="Wang W."/>
            <person name="Sun X."/>
            <person name="Che Y."/>
            <person name="Guo L."/>
            <person name="Liu G."/>
            <person name="Guo L."/>
            <person name="Wang C."/>
            <person name="Yin W.B."/>
            <person name="Stadler M."/>
            <person name="Zhang X."/>
            <person name="Liu X."/>
        </authorList>
    </citation>
    <scope>NUCLEOTIDE SEQUENCE [LARGE SCALE GENOMIC DNA]</scope>
    <source>
        <strain evidence="3">W106-1 / CGMCC3.15140</strain>
    </source>
</reference>
<dbReference type="KEGG" id="pfy:PFICI_09078"/>
<dbReference type="AlphaFoldDB" id="W3WZG3"/>
<feature type="compositionally biased region" description="Polar residues" evidence="1">
    <location>
        <begin position="56"/>
        <end position="67"/>
    </location>
</feature>
<dbReference type="HOGENOM" id="CLU_1555796_0_0_1"/>
<dbReference type="InParanoid" id="W3WZG3"/>
<name>W3WZG3_PESFW</name>
<dbReference type="Proteomes" id="UP000030651">
    <property type="component" value="Unassembled WGS sequence"/>
</dbReference>
<gene>
    <name evidence="2" type="ORF">PFICI_09078</name>
</gene>
<evidence type="ECO:0000313" key="3">
    <source>
        <dbReference type="Proteomes" id="UP000030651"/>
    </source>
</evidence>
<evidence type="ECO:0000256" key="1">
    <source>
        <dbReference type="SAM" id="MobiDB-lite"/>
    </source>
</evidence>